<gene>
    <name evidence="2" type="ORF">PV09_00878</name>
</gene>
<dbReference type="VEuPathDB" id="FungiDB:PV09_00878"/>
<feature type="region of interest" description="Disordered" evidence="1">
    <location>
        <begin position="251"/>
        <end position="297"/>
    </location>
</feature>
<feature type="region of interest" description="Disordered" evidence="1">
    <location>
        <begin position="569"/>
        <end position="601"/>
    </location>
</feature>
<dbReference type="GeneID" id="27308851"/>
<evidence type="ECO:0000313" key="2">
    <source>
        <dbReference type="EMBL" id="KIW08967.1"/>
    </source>
</evidence>
<feature type="compositionally biased region" description="Low complexity" evidence="1">
    <location>
        <begin position="574"/>
        <end position="587"/>
    </location>
</feature>
<feature type="compositionally biased region" description="Polar residues" evidence="1">
    <location>
        <begin position="42"/>
        <end position="77"/>
    </location>
</feature>
<feature type="compositionally biased region" description="Basic and acidic residues" evidence="1">
    <location>
        <begin position="808"/>
        <end position="819"/>
    </location>
</feature>
<evidence type="ECO:0000256" key="1">
    <source>
        <dbReference type="SAM" id="MobiDB-lite"/>
    </source>
</evidence>
<feature type="compositionally biased region" description="Basic and acidic residues" evidence="1">
    <location>
        <begin position="706"/>
        <end position="715"/>
    </location>
</feature>
<dbReference type="OrthoDB" id="5333304at2759"/>
<dbReference type="STRING" id="253628.A0A0D1Z7N9"/>
<dbReference type="InParanoid" id="A0A0D1Z7N9"/>
<accession>A0A0D1Z7N9</accession>
<reference evidence="2 3" key="1">
    <citation type="submission" date="2015-01" db="EMBL/GenBank/DDBJ databases">
        <title>The Genome Sequence of Ochroconis gallopava CBS43764.</title>
        <authorList>
            <consortium name="The Broad Institute Genomics Platform"/>
            <person name="Cuomo C."/>
            <person name="de Hoog S."/>
            <person name="Gorbushina A."/>
            <person name="Stielow B."/>
            <person name="Teixiera M."/>
            <person name="Abouelleil A."/>
            <person name="Chapman S.B."/>
            <person name="Priest M."/>
            <person name="Young S.K."/>
            <person name="Wortman J."/>
            <person name="Nusbaum C."/>
            <person name="Birren B."/>
        </authorList>
    </citation>
    <scope>NUCLEOTIDE SEQUENCE [LARGE SCALE GENOMIC DNA]</scope>
    <source>
        <strain evidence="2 3">CBS 43764</strain>
    </source>
</reference>
<organism evidence="2 3">
    <name type="scientific">Verruconis gallopava</name>
    <dbReference type="NCBI Taxonomy" id="253628"/>
    <lineage>
        <taxon>Eukaryota</taxon>
        <taxon>Fungi</taxon>
        <taxon>Dikarya</taxon>
        <taxon>Ascomycota</taxon>
        <taxon>Pezizomycotina</taxon>
        <taxon>Dothideomycetes</taxon>
        <taxon>Pleosporomycetidae</taxon>
        <taxon>Venturiales</taxon>
        <taxon>Sympoventuriaceae</taxon>
        <taxon>Verruconis</taxon>
    </lineage>
</organism>
<feature type="region of interest" description="Disordered" evidence="1">
    <location>
        <begin position="770"/>
        <end position="819"/>
    </location>
</feature>
<dbReference type="Proteomes" id="UP000053259">
    <property type="component" value="Unassembled WGS sequence"/>
</dbReference>
<feature type="compositionally biased region" description="Polar residues" evidence="1">
    <location>
        <begin position="107"/>
        <end position="122"/>
    </location>
</feature>
<feature type="compositionally biased region" description="Polar residues" evidence="1">
    <location>
        <begin position="287"/>
        <end position="297"/>
    </location>
</feature>
<dbReference type="EMBL" id="KN847530">
    <property type="protein sequence ID" value="KIW08967.1"/>
    <property type="molecule type" value="Genomic_DNA"/>
</dbReference>
<dbReference type="RefSeq" id="XP_016218836.1">
    <property type="nucleotide sequence ID" value="XM_016353683.1"/>
</dbReference>
<feature type="compositionally biased region" description="Polar residues" evidence="1">
    <location>
        <begin position="356"/>
        <end position="384"/>
    </location>
</feature>
<feature type="region of interest" description="Disordered" evidence="1">
    <location>
        <begin position="356"/>
        <end position="454"/>
    </location>
</feature>
<dbReference type="AlphaFoldDB" id="A0A0D1Z7N9"/>
<evidence type="ECO:0000313" key="3">
    <source>
        <dbReference type="Proteomes" id="UP000053259"/>
    </source>
</evidence>
<name>A0A0D1Z7N9_9PEZI</name>
<proteinExistence type="predicted"/>
<feature type="compositionally biased region" description="Low complexity" evidence="1">
    <location>
        <begin position="87"/>
        <end position="104"/>
    </location>
</feature>
<feature type="region of interest" description="Disordered" evidence="1">
    <location>
        <begin position="40"/>
        <end position="129"/>
    </location>
</feature>
<feature type="region of interest" description="Disordered" evidence="1">
    <location>
        <begin position="530"/>
        <end position="550"/>
    </location>
</feature>
<feature type="compositionally biased region" description="Basic and acidic residues" evidence="1">
    <location>
        <begin position="789"/>
        <end position="800"/>
    </location>
</feature>
<feature type="region of interest" description="Disordered" evidence="1">
    <location>
        <begin position="702"/>
        <end position="729"/>
    </location>
</feature>
<keyword evidence="3" id="KW-1185">Reference proteome</keyword>
<feature type="compositionally biased region" description="Acidic residues" evidence="1">
    <location>
        <begin position="260"/>
        <end position="271"/>
    </location>
</feature>
<protein>
    <submittedName>
        <fullName evidence="2">Uncharacterized protein</fullName>
    </submittedName>
</protein>
<sequence>MSATRVESAYLNGTGASAVPDAAARSEAFYEKLLQLHEDVSNGKNPRLTFTQAPQKSQSRSSTLANISGSTHSQTEVLSRPPALDKTASSHLLSSSAAALTTAHPATRSNLTPAKTNNGPQQKTDDPTRLKIIQEARRKLERAIAEYAKAEEPILKNAREIPLNLLALAHAQVAPISGLKRDSSEDTFDEDSYYSSKANSWSTEHTEPQLGHTDNAIVISDDEEDLYEPPSQVDGNLPATGQSKISTAQHLEATNSNGEWEPDWDEEEDYEPPAPAAFGSNHPRPSPQRSTAVSATQRTSYAQLQNLPQDITSRLDLRAQMPAIAVNQIPTPAAPQPSRISPLTAGNLTRTMQSHISSIQHAHTSENMAHVGSQSESQGNIQSVSEKDIRKQKRLARKEAKAAAVAESSKKRKRATPEKPLEKKGKRRAVQDQQSTPEPYIKPEPASPAPGLAAIPSRRSSVVYRAQADAGVYSSPHNTGARSAYISDQEHSPRGYRYADVDATDRVVMPPPKPIRRGIESQDLRRVASLQHARRPMSPSHDYPTYADPRAQPSRYEYFEQPVSRVPAYHESSVRPSSVRPARTPSPHAINTYDPRYSAAAPRPGQIVTDAYGNRYIAELVPEEYGAIGRRAHPEDYYGRYPSKRAEAYEDDPYSMAQPTRSRAYSTMPEPMPADRRLRAYSHIPEPTADPLVAGRAYSVHPPAPRPRETHHSDENAAYSQRRVPSRYVEGTSPHAAYTAEYPPIPRAYSTRPDASRVDMLPEYSRARAGSMVPTRHGEMAPPALPVMRPRDAAPPDDRYPSGSARGQYDDRRALGYRV</sequence>